<comment type="similarity">
    <text evidence="2">Belongs to the sulfatase family.</text>
</comment>
<dbReference type="InterPro" id="IPR000917">
    <property type="entry name" value="Sulfatase_N"/>
</dbReference>
<feature type="domain" description="Sulfatase N-terminal" evidence="4">
    <location>
        <begin position="2"/>
        <end position="32"/>
    </location>
</feature>
<evidence type="ECO:0000313" key="6">
    <source>
        <dbReference type="WBParaSite" id="Hba_04256"/>
    </source>
</evidence>
<dbReference type="Proteomes" id="UP000095283">
    <property type="component" value="Unplaced"/>
</dbReference>
<dbReference type="SUPFAM" id="SSF53649">
    <property type="entry name" value="Alkaline phosphatase-like"/>
    <property type="match status" value="1"/>
</dbReference>
<keyword evidence="5" id="KW-1185">Reference proteome</keyword>
<evidence type="ECO:0000256" key="1">
    <source>
        <dbReference type="ARBA" id="ARBA00001913"/>
    </source>
</evidence>
<comment type="cofactor">
    <cofactor evidence="1">
        <name>Ca(2+)</name>
        <dbReference type="ChEBI" id="CHEBI:29108"/>
    </cofactor>
</comment>
<keyword evidence="3" id="KW-0812">Transmembrane</keyword>
<dbReference type="AlphaFoldDB" id="A0A1I7WGY5"/>
<dbReference type="Gene3D" id="3.40.720.10">
    <property type="entry name" value="Alkaline Phosphatase, subunit A"/>
    <property type="match status" value="1"/>
</dbReference>
<keyword evidence="3" id="KW-0472">Membrane</keyword>
<dbReference type="InterPro" id="IPR017850">
    <property type="entry name" value="Alkaline_phosphatase_core_sf"/>
</dbReference>
<name>A0A1I7WGY5_HETBA</name>
<organism evidence="5 6">
    <name type="scientific">Heterorhabditis bacteriophora</name>
    <name type="common">Entomopathogenic nematode worm</name>
    <dbReference type="NCBI Taxonomy" id="37862"/>
    <lineage>
        <taxon>Eukaryota</taxon>
        <taxon>Metazoa</taxon>
        <taxon>Ecdysozoa</taxon>
        <taxon>Nematoda</taxon>
        <taxon>Chromadorea</taxon>
        <taxon>Rhabditida</taxon>
        <taxon>Rhabditina</taxon>
        <taxon>Rhabditomorpha</taxon>
        <taxon>Strongyloidea</taxon>
        <taxon>Heterorhabditidae</taxon>
        <taxon>Heterorhabditis</taxon>
    </lineage>
</organism>
<evidence type="ECO:0000256" key="3">
    <source>
        <dbReference type="SAM" id="Phobius"/>
    </source>
</evidence>
<accession>A0A1I7WGY5</accession>
<keyword evidence="3" id="KW-1133">Transmembrane helix</keyword>
<reference evidence="6" key="1">
    <citation type="submission" date="2016-11" db="UniProtKB">
        <authorList>
            <consortium name="WormBaseParasite"/>
        </authorList>
    </citation>
    <scope>IDENTIFICATION</scope>
</reference>
<sequence>MLTSMDFAIAQVIEYLKTKKIYENTVIVFTSDVSDSFFSNINGINCWKKYFLLHFLSFFLFLLDSIMSRMVARQTLELLTIHCEVRRILCGKEERKLQLLFILQCLFRRTHLCLMLNSYLIFITQNHLGLIFKFNKTTIFSKNNRVVYSISDGLYTLLVLSQ</sequence>
<dbReference type="Pfam" id="PF00884">
    <property type="entry name" value="Sulfatase"/>
    <property type="match status" value="1"/>
</dbReference>
<evidence type="ECO:0000259" key="4">
    <source>
        <dbReference type="Pfam" id="PF00884"/>
    </source>
</evidence>
<evidence type="ECO:0000313" key="5">
    <source>
        <dbReference type="Proteomes" id="UP000095283"/>
    </source>
</evidence>
<evidence type="ECO:0000256" key="2">
    <source>
        <dbReference type="ARBA" id="ARBA00008779"/>
    </source>
</evidence>
<feature type="transmembrane region" description="Helical" evidence="3">
    <location>
        <begin position="50"/>
        <end position="67"/>
    </location>
</feature>
<proteinExistence type="inferred from homology"/>
<dbReference type="WBParaSite" id="Hba_04256">
    <property type="protein sequence ID" value="Hba_04256"/>
    <property type="gene ID" value="Hba_04256"/>
</dbReference>
<protein>
    <submittedName>
        <fullName evidence="6">Sulfatase domain-containing protein</fullName>
    </submittedName>
</protein>